<evidence type="ECO:0000313" key="2">
    <source>
        <dbReference type="Proteomes" id="UP001221302"/>
    </source>
</evidence>
<dbReference type="AlphaFoldDB" id="A0AAE3P1J4"/>
<comment type="caution">
    <text evidence="1">The sequence shown here is derived from an EMBL/GenBank/DDBJ whole genome shotgun (WGS) entry which is preliminary data.</text>
</comment>
<organism evidence="1 2">
    <name type="scientific">Stygiobacter electus</name>
    <dbReference type="NCBI Taxonomy" id="3032292"/>
    <lineage>
        <taxon>Bacteria</taxon>
        <taxon>Pseudomonadati</taxon>
        <taxon>Ignavibacteriota</taxon>
        <taxon>Ignavibacteria</taxon>
        <taxon>Ignavibacteriales</taxon>
        <taxon>Melioribacteraceae</taxon>
        <taxon>Stygiobacter</taxon>
    </lineage>
</organism>
<protein>
    <submittedName>
        <fullName evidence="1">Uncharacterized protein</fullName>
    </submittedName>
</protein>
<keyword evidence="2" id="KW-1185">Reference proteome</keyword>
<reference evidence="1" key="1">
    <citation type="submission" date="2023-03" db="EMBL/GenBank/DDBJ databases">
        <title>Stygiobacter electus gen. nov., sp. nov., facultatively anaerobic thermotolerant bacterium of the class Ignavibacteria from a well of Yessentuki mineral water deposit.</title>
        <authorList>
            <person name="Podosokorskaya O.A."/>
            <person name="Elcheninov A.G."/>
            <person name="Petrova N.F."/>
            <person name="Zavarzina D.G."/>
            <person name="Kublanov I.V."/>
            <person name="Merkel A.Y."/>
        </authorList>
    </citation>
    <scope>NUCLEOTIDE SEQUENCE</scope>
    <source>
        <strain evidence="1">09-Me</strain>
    </source>
</reference>
<name>A0AAE3P1J4_9BACT</name>
<dbReference type="Proteomes" id="UP001221302">
    <property type="component" value="Unassembled WGS sequence"/>
</dbReference>
<evidence type="ECO:0000313" key="1">
    <source>
        <dbReference type="EMBL" id="MDF1612619.1"/>
    </source>
</evidence>
<accession>A0AAE3P1J4</accession>
<proteinExistence type="predicted"/>
<gene>
    <name evidence="1" type="ORF">P0M35_10685</name>
</gene>
<dbReference type="EMBL" id="JARGDL010000016">
    <property type="protein sequence ID" value="MDF1612619.1"/>
    <property type="molecule type" value="Genomic_DNA"/>
</dbReference>
<sequence length="46" mass="5533">MYTPKIKEELIHELYLLKKKTGKAITKLANEAIREYLKRIKEENNE</sequence>
<dbReference type="RefSeq" id="WP_321536390.1">
    <property type="nucleotide sequence ID" value="NZ_JARGDL010000016.1"/>
</dbReference>